<dbReference type="Proteomes" id="UP000199310">
    <property type="component" value="Unassembled WGS sequence"/>
</dbReference>
<evidence type="ECO:0000313" key="4">
    <source>
        <dbReference type="Proteomes" id="UP000199310"/>
    </source>
</evidence>
<gene>
    <name evidence="3" type="ORF">SAMN04488122_0529</name>
</gene>
<keyword evidence="1" id="KW-0732">Signal</keyword>
<accession>A0A1I0P2J7</accession>
<feature type="domain" description="Outer membrane protein beta-barrel" evidence="2">
    <location>
        <begin position="22"/>
        <end position="203"/>
    </location>
</feature>
<dbReference type="EMBL" id="FOJG01000001">
    <property type="protein sequence ID" value="SEW08574.1"/>
    <property type="molecule type" value="Genomic_DNA"/>
</dbReference>
<evidence type="ECO:0000313" key="3">
    <source>
        <dbReference type="EMBL" id="SEW08574.1"/>
    </source>
</evidence>
<keyword evidence="4" id="KW-1185">Reference proteome</keyword>
<dbReference type="InterPro" id="IPR025665">
    <property type="entry name" value="Beta-barrel_OMP_2"/>
</dbReference>
<dbReference type="OrthoDB" id="981722at2"/>
<evidence type="ECO:0000259" key="2">
    <source>
        <dbReference type="Pfam" id="PF13568"/>
    </source>
</evidence>
<reference evidence="4" key="1">
    <citation type="submission" date="2016-10" db="EMBL/GenBank/DDBJ databases">
        <authorList>
            <person name="Varghese N."/>
            <person name="Submissions S."/>
        </authorList>
    </citation>
    <scope>NUCLEOTIDE SEQUENCE [LARGE SCALE GENOMIC DNA]</scope>
    <source>
        <strain evidence="4">DSM 3695</strain>
    </source>
</reference>
<name>A0A1I0P2J7_9BACT</name>
<organism evidence="3 4">
    <name type="scientific">Chitinophaga arvensicola</name>
    <dbReference type="NCBI Taxonomy" id="29529"/>
    <lineage>
        <taxon>Bacteria</taxon>
        <taxon>Pseudomonadati</taxon>
        <taxon>Bacteroidota</taxon>
        <taxon>Chitinophagia</taxon>
        <taxon>Chitinophagales</taxon>
        <taxon>Chitinophagaceae</taxon>
        <taxon>Chitinophaga</taxon>
    </lineage>
</organism>
<dbReference type="STRING" id="29529.SAMN04488122_0529"/>
<feature type="signal peptide" evidence="1">
    <location>
        <begin position="1"/>
        <end position="20"/>
    </location>
</feature>
<sequence length="228" mass="25494">MKIFTLLFVTTFCVTVTSHAQVSLGIRGGYIKSGFESSVESYAPGTSSLNNWQVGFYTNIPLFENGYLQPGLSYTVKGAGLDYAVSHREDIFTSGATKLRLQYLELPVHLVYKIPVSFGKIIVGAGPYAAYCTRGDYKVSVYNNNKMLQSGSQRIDFGSTPNIFGTNMNLQRWDAGLNFIAGVEFNCFLTLNAQYGYGMMDIDKSSDNQLRNRYWGVSLGFLFNREDW</sequence>
<evidence type="ECO:0000256" key="1">
    <source>
        <dbReference type="SAM" id="SignalP"/>
    </source>
</evidence>
<dbReference type="Pfam" id="PF13568">
    <property type="entry name" value="OMP_b-brl_2"/>
    <property type="match status" value="1"/>
</dbReference>
<dbReference type="RefSeq" id="WP_089890166.1">
    <property type="nucleotide sequence ID" value="NZ_FOJG01000001.1"/>
</dbReference>
<feature type="chain" id="PRO_5011594512" evidence="1">
    <location>
        <begin position="21"/>
        <end position="228"/>
    </location>
</feature>
<protein>
    <submittedName>
        <fullName evidence="3">Outer membrane protein beta-barrel domain-containing protein</fullName>
    </submittedName>
</protein>
<proteinExistence type="predicted"/>
<dbReference type="AlphaFoldDB" id="A0A1I0P2J7"/>